<dbReference type="EMBL" id="PQFF01000132">
    <property type="protein sequence ID" value="RHZ79709.1"/>
    <property type="molecule type" value="Genomic_DNA"/>
</dbReference>
<dbReference type="OrthoDB" id="2439862at2759"/>
<accession>A0A397IUN3</accession>
<evidence type="ECO:0000313" key="1">
    <source>
        <dbReference type="EMBL" id="RHZ79709.1"/>
    </source>
</evidence>
<dbReference type="AlphaFoldDB" id="A0A397IUN3"/>
<organism evidence="1 2">
    <name type="scientific">Diversispora epigaea</name>
    <dbReference type="NCBI Taxonomy" id="1348612"/>
    <lineage>
        <taxon>Eukaryota</taxon>
        <taxon>Fungi</taxon>
        <taxon>Fungi incertae sedis</taxon>
        <taxon>Mucoromycota</taxon>
        <taxon>Glomeromycotina</taxon>
        <taxon>Glomeromycetes</taxon>
        <taxon>Diversisporales</taxon>
        <taxon>Diversisporaceae</taxon>
        <taxon>Diversispora</taxon>
    </lineage>
</organism>
<protein>
    <submittedName>
        <fullName evidence="1">Uncharacterized protein</fullName>
    </submittedName>
</protein>
<name>A0A397IUN3_9GLOM</name>
<evidence type="ECO:0000313" key="2">
    <source>
        <dbReference type="Proteomes" id="UP000266861"/>
    </source>
</evidence>
<reference evidence="1 2" key="1">
    <citation type="submission" date="2018-08" db="EMBL/GenBank/DDBJ databases">
        <title>Genome and evolution of the arbuscular mycorrhizal fungus Diversispora epigaea (formerly Glomus versiforme) and its bacterial endosymbionts.</title>
        <authorList>
            <person name="Sun X."/>
            <person name="Fei Z."/>
            <person name="Harrison M."/>
        </authorList>
    </citation>
    <scope>NUCLEOTIDE SEQUENCE [LARGE SCALE GENOMIC DNA]</scope>
    <source>
        <strain evidence="1 2">IT104</strain>
    </source>
</reference>
<sequence length="62" mass="7199">MSDDTKEDLNLKQGVQHWIDRADYSTTNIPYKFELIFRGTRDGFAPLTFWSICHGHARTVVV</sequence>
<comment type="caution">
    <text evidence="1">The sequence shown here is derived from an EMBL/GenBank/DDBJ whole genome shotgun (WGS) entry which is preliminary data.</text>
</comment>
<keyword evidence="2" id="KW-1185">Reference proteome</keyword>
<dbReference type="Proteomes" id="UP000266861">
    <property type="component" value="Unassembled WGS sequence"/>
</dbReference>
<gene>
    <name evidence="1" type="ORF">Glove_141g80</name>
</gene>
<proteinExistence type="predicted"/>